<protein>
    <submittedName>
        <fullName evidence="1">Uncharacterized protein</fullName>
    </submittedName>
</protein>
<sequence>MWIARKATSYLYQTSSPAAASQADSASASPPKTVNPLTDSDTSCSSTSGSRRDSVDLSAQSFQSQSTDAGQKASSLDQQEADEGWQYNERVKACRLAEYPALRDACYLDSSAAPPFPHSLLKSYTQKLTSPSTLFGNPHSHSPSSVSTASELDRVRSQVLRQLFHVDAAGDEGNWVLVFTSGATASIKLVGESFDWNGSDRQGGSNGEYRYLNEAHTSLVGLRDIAVEKGATSKSFSVQEFEAGTVGSEQDIMSGRRRLFGVPLQCNATGRKFDLESICKLNSKDRATETFLLLDAAAYLSAHQTLDLSQLPYDSAPDFIAFSFYKIFGFPTGLGGLLVKRSAIDALSRKTYFGGGTVDAVTPDKTWRVPKKDFIARMEDGTVNFHAILAIPCGIEVYDQLFGTEEGRKQHVIGLARRLVEGCGRLKHGNGHAVCRIYSTSRDLETWLETAQSDDRTLPQRYIGDQGATIAFNLLTSNGTLVPPNEVDRLACIQNIHLRTGRHCNAGVVTSQLGVAEEELIQQYRSGMGCDESANGSVVSASVRVSLNVANTWADVDRFIDFINRFFVQKQFSKPATVREHAARKQRDGSYTLKQLIVYPIKSCAGQQIQPGAKWPLTPQGLKHDREWVLVDTKTKKALSQKKHHKMALIRSIIDLKAEILTVIFGGMEFQVSMSTTSTSTSATERHENIVVCGETAEPIVHQDPLLNQLLSEFLGLSCALARQPLSTRHSKLTGAGMQQQAMDRIPLLLSNESPFLLINQESVDAVSTWMKGHSHSGKQAVDRAKPTSFRGNFTIEPAMTTTVPRPFIEDDIQQISIGPHVFSALGQCRRCQMVAIDQETGEHAPKTFLTLAKHRRNDRGRIIFGTHLTWRRDLEGDSNLSTEQGSVQVGMPVQLHFL</sequence>
<dbReference type="EMBL" id="JASBWV010000002">
    <property type="protein sequence ID" value="KAJ9127553.1"/>
    <property type="molecule type" value="Genomic_DNA"/>
</dbReference>
<evidence type="ECO:0000313" key="2">
    <source>
        <dbReference type="Proteomes" id="UP001234202"/>
    </source>
</evidence>
<evidence type="ECO:0000313" key="1">
    <source>
        <dbReference type="EMBL" id="KAJ9127553.1"/>
    </source>
</evidence>
<reference evidence="1" key="1">
    <citation type="submission" date="2023-04" db="EMBL/GenBank/DDBJ databases">
        <title>Draft Genome sequencing of Naganishia species isolated from polar environments using Oxford Nanopore Technology.</title>
        <authorList>
            <person name="Leo P."/>
            <person name="Venkateswaran K."/>
        </authorList>
    </citation>
    <scope>NUCLEOTIDE SEQUENCE</scope>
    <source>
        <strain evidence="1">DBVPG 5303</strain>
    </source>
</reference>
<name>A0ACC2XU55_9TREE</name>
<gene>
    <name evidence="1" type="ORF">QFC24_000962</name>
</gene>
<comment type="caution">
    <text evidence="1">The sequence shown here is derived from an EMBL/GenBank/DDBJ whole genome shotgun (WGS) entry which is preliminary data.</text>
</comment>
<dbReference type="Proteomes" id="UP001234202">
    <property type="component" value="Unassembled WGS sequence"/>
</dbReference>
<keyword evidence="2" id="KW-1185">Reference proteome</keyword>
<accession>A0ACC2XU55</accession>
<proteinExistence type="predicted"/>
<organism evidence="1 2">
    <name type="scientific">Naganishia onofrii</name>
    <dbReference type="NCBI Taxonomy" id="1851511"/>
    <lineage>
        <taxon>Eukaryota</taxon>
        <taxon>Fungi</taxon>
        <taxon>Dikarya</taxon>
        <taxon>Basidiomycota</taxon>
        <taxon>Agaricomycotina</taxon>
        <taxon>Tremellomycetes</taxon>
        <taxon>Filobasidiales</taxon>
        <taxon>Filobasidiaceae</taxon>
        <taxon>Naganishia</taxon>
    </lineage>
</organism>